<sequence>MTGTERESRVSRVYRVGREGSRRYCPGAGAG</sequence>
<dbReference type="AlphaFoldDB" id="A0A1R3HML3"/>
<protein>
    <submittedName>
        <fullName evidence="1">Uncharacterized protein</fullName>
    </submittedName>
</protein>
<accession>A0A1R3HML3</accession>
<name>A0A1R3HML3_9ROSI</name>
<dbReference type="EMBL" id="AWUE01019766">
    <property type="protein sequence ID" value="OMO71585.1"/>
    <property type="molecule type" value="Genomic_DNA"/>
</dbReference>
<evidence type="ECO:0000313" key="1">
    <source>
        <dbReference type="EMBL" id="OMO71585.1"/>
    </source>
</evidence>
<proteinExistence type="predicted"/>
<organism evidence="1 2">
    <name type="scientific">Corchorus olitorius</name>
    <dbReference type="NCBI Taxonomy" id="93759"/>
    <lineage>
        <taxon>Eukaryota</taxon>
        <taxon>Viridiplantae</taxon>
        <taxon>Streptophyta</taxon>
        <taxon>Embryophyta</taxon>
        <taxon>Tracheophyta</taxon>
        <taxon>Spermatophyta</taxon>
        <taxon>Magnoliopsida</taxon>
        <taxon>eudicotyledons</taxon>
        <taxon>Gunneridae</taxon>
        <taxon>Pentapetalae</taxon>
        <taxon>rosids</taxon>
        <taxon>malvids</taxon>
        <taxon>Malvales</taxon>
        <taxon>Malvaceae</taxon>
        <taxon>Grewioideae</taxon>
        <taxon>Apeibeae</taxon>
        <taxon>Corchorus</taxon>
    </lineage>
</organism>
<keyword evidence="2" id="KW-1185">Reference proteome</keyword>
<reference evidence="2" key="1">
    <citation type="submission" date="2013-09" db="EMBL/GenBank/DDBJ databases">
        <title>Corchorus olitorius genome sequencing.</title>
        <authorList>
            <person name="Alam M."/>
            <person name="Haque M.S."/>
            <person name="Islam M.S."/>
            <person name="Emdad E.M."/>
            <person name="Islam M.M."/>
            <person name="Ahmed B."/>
            <person name="Halim A."/>
            <person name="Hossen Q.M.M."/>
            <person name="Hossain M.Z."/>
            <person name="Ahmed R."/>
            <person name="Khan M.M."/>
            <person name="Islam R."/>
            <person name="Rashid M.M."/>
            <person name="Khan S.A."/>
            <person name="Rahman M.S."/>
            <person name="Alam M."/>
            <person name="Yahiya A.S."/>
            <person name="Khan M.S."/>
            <person name="Azam M.S."/>
            <person name="Haque T."/>
            <person name="Lashkar M.Z.H."/>
            <person name="Akhand A.I."/>
            <person name="Morshed G."/>
            <person name="Roy S."/>
            <person name="Uddin K.S."/>
            <person name="Rabeya T."/>
            <person name="Hossain A.S."/>
            <person name="Chowdhury A."/>
            <person name="Snigdha A.R."/>
            <person name="Mortoza M.S."/>
            <person name="Matin S.A."/>
            <person name="Hoque S.M.E."/>
            <person name="Islam M.K."/>
            <person name="Roy D.K."/>
            <person name="Haider R."/>
            <person name="Moosa M.M."/>
            <person name="Elias S.M."/>
            <person name="Hasan A.M."/>
            <person name="Jahan S."/>
            <person name="Shafiuddin M."/>
            <person name="Mahmood N."/>
            <person name="Shommy N.S."/>
        </authorList>
    </citation>
    <scope>NUCLEOTIDE SEQUENCE [LARGE SCALE GENOMIC DNA]</scope>
    <source>
        <strain evidence="2">cv. O-4</strain>
    </source>
</reference>
<gene>
    <name evidence="1" type="ORF">COLO4_28168</name>
</gene>
<dbReference type="Proteomes" id="UP000187203">
    <property type="component" value="Unassembled WGS sequence"/>
</dbReference>
<comment type="caution">
    <text evidence="1">The sequence shown here is derived from an EMBL/GenBank/DDBJ whole genome shotgun (WGS) entry which is preliminary data.</text>
</comment>
<evidence type="ECO:0000313" key="2">
    <source>
        <dbReference type="Proteomes" id="UP000187203"/>
    </source>
</evidence>